<dbReference type="AlphaFoldDB" id="A0A5J4VAR3"/>
<feature type="compositionally biased region" description="Polar residues" evidence="1">
    <location>
        <begin position="41"/>
        <end position="53"/>
    </location>
</feature>
<proteinExistence type="predicted"/>
<dbReference type="EMBL" id="SNRW01008409">
    <property type="protein sequence ID" value="KAA6379570.1"/>
    <property type="molecule type" value="Genomic_DNA"/>
</dbReference>
<reference evidence="2 3" key="1">
    <citation type="submission" date="2019-03" db="EMBL/GenBank/DDBJ databases">
        <title>Single cell metagenomics reveals metabolic interactions within the superorganism composed of flagellate Streblomastix strix and complex community of Bacteroidetes bacteria on its surface.</title>
        <authorList>
            <person name="Treitli S.C."/>
            <person name="Kolisko M."/>
            <person name="Husnik F."/>
            <person name="Keeling P."/>
            <person name="Hampl V."/>
        </authorList>
    </citation>
    <scope>NUCLEOTIDE SEQUENCE [LARGE SCALE GENOMIC DNA]</scope>
    <source>
        <strain evidence="2">ST1C</strain>
    </source>
</reference>
<evidence type="ECO:0000313" key="2">
    <source>
        <dbReference type="EMBL" id="KAA6379570.1"/>
    </source>
</evidence>
<comment type="caution">
    <text evidence="2">The sequence shown here is derived from an EMBL/GenBank/DDBJ whole genome shotgun (WGS) entry which is preliminary data.</text>
</comment>
<accession>A0A5J4VAR3</accession>
<organism evidence="2 3">
    <name type="scientific">Streblomastix strix</name>
    <dbReference type="NCBI Taxonomy" id="222440"/>
    <lineage>
        <taxon>Eukaryota</taxon>
        <taxon>Metamonada</taxon>
        <taxon>Preaxostyla</taxon>
        <taxon>Oxymonadida</taxon>
        <taxon>Streblomastigidae</taxon>
        <taxon>Streblomastix</taxon>
    </lineage>
</organism>
<evidence type="ECO:0008006" key="4">
    <source>
        <dbReference type="Google" id="ProtNLM"/>
    </source>
</evidence>
<protein>
    <recommendedName>
        <fullName evidence="4">SPRY domain-containing protein</fullName>
    </recommendedName>
</protein>
<feature type="compositionally biased region" description="Basic and acidic residues" evidence="1">
    <location>
        <begin position="1"/>
        <end position="11"/>
    </location>
</feature>
<sequence>MNRQNSPERPKQNKVQHHKQIEKPNAPSDKREQNSPPSIPKSKQSAFRQQYATLNPPPFPNMDQIQPKAKAQTLLIQQQIRKTPSPPPIRQIHSLNPMPQIQQQIRGLNLTDIPEEQILQSHQLILPNTHTPIRISFFQGANISVIEQQQTIRNDSYEGAMIVVDKEISSGVWALTVKGKINKSFNGIGVIDADHADIQHPFDTMISGNNSAICYMKDNLFIKGAKKCDLNENEKLNSGDEITAFVDFKRKPRTFSLAIKGITQPRFITDIPNRVKFILIFGYKNDEWQIISLDERNHEVDLSAIEGEQFYQYK</sequence>
<dbReference type="Proteomes" id="UP000324800">
    <property type="component" value="Unassembled WGS sequence"/>
</dbReference>
<name>A0A5J4VAR3_9EUKA</name>
<gene>
    <name evidence="2" type="ORF">EZS28_024903</name>
</gene>
<evidence type="ECO:0000256" key="1">
    <source>
        <dbReference type="SAM" id="MobiDB-lite"/>
    </source>
</evidence>
<evidence type="ECO:0000313" key="3">
    <source>
        <dbReference type="Proteomes" id="UP000324800"/>
    </source>
</evidence>
<feature type="region of interest" description="Disordered" evidence="1">
    <location>
        <begin position="1"/>
        <end position="64"/>
    </location>
</feature>